<dbReference type="InterPro" id="IPR045250">
    <property type="entry name" value="p23-like"/>
</dbReference>
<dbReference type="GO" id="GO:0051879">
    <property type="term" value="F:Hsp90 protein binding"/>
    <property type="evidence" value="ECO:0007669"/>
    <property type="project" value="InterPro"/>
</dbReference>
<dbReference type="AlphaFoldDB" id="A0AA91PVM1"/>
<dbReference type="GO" id="GO:0006457">
    <property type="term" value="P:protein folding"/>
    <property type="evidence" value="ECO:0007669"/>
    <property type="project" value="TreeGrafter"/>
</dbReference>
<reference evidence="4 5" key="1">
    <citation type="submission" date="2017-04" db="EMBL/GenBank/DDBJ databases">
        <title>Draft genome of the yeast Clavispora lusitaniae type strain CBS 6936.</title>
        <authorList>
            <person name="Durrens P."/>
            <person name="Klopp C."/>
            <person name="Biteau N."/>
            <person name="Fitton-Ouhabi V."/>
            <person name="Dementhon K."/>
            <person name="Accoceberry I."/>
            <person name="Sherman D.J."/>
            <person name="Noel T."/>
        </authorList>
    </citation>
    <scope>NUCLEOTIDE SEQUENCE [LARGE SCALE GENOMIC DNA]</scope>
    <source>
        <strain evidence="4 5">CBS 6936</strain>
    </source>
</reference>
<protein>
    <submittedName>
        <fullName evidence="4">Hsp90 cochaperone</fullName>
    </submittedName>
</protein>
<feature type="compositionally biased region" description="Gly residues" evidence="2">
    <location>
        <begin position="136"/>
        <end position="145"/>
    </location>
</feature>
<accession>A0AA91PVM1</accession>
<dbReference type="PANTHER" id="PTHR22932">
    <property type="entry name" value="TELOMERASE-BINDING PROTEIN P23 HSP90 CO-CHAPERONE"/>
    <property type="match status" value="1"/>
</dbReference>
<dbReference type="PANTHER" id="PTHR22932:SF1">
    <property type="entry name" value="CO-CHAPERONE PROTEIN DAF-41"/>
    <property type="match status" value="1"/>
</dbReference>
<evidence type="ECO:0000259" key="3">
    <source>
        <dbReference type="PROSITE" id="PS51203"/>
    </source>
</evidence>
<name>A0AA91PVM1_CLALS</name>
<dbReference type="PROSITE" id="PS51203">
    <property type="entry name" value="CS"/>
    <property type="match status" value="1"/>
</dbReference>
<dbReference type="OMA" id="EEGPYWP"/>
<dbReference type="FunFam" id="2.60.40.790:FF:000013">
    <property type="entry name" value="Very-long-chain (3R)-3-hydroxyacyl-CoA dehydratase"/>
    <property type="match status" value="1"/>
</dbReference>
<dbReference type="InterPro" id="IPR007052">
    <property type="entry name" value="CS_dom"/>
</dbReference>
<dbReference type="GO" id="GO:0005829">
    <property type="term" value="C:cytosol"/>
    <property type="evidence" value="ECO:0007669"/>
    <property type="project" value="TreeGrafter"/>
</dbReference>
<gene>
    <name evidence="4" type="ORF">A9F13_23g00605</name>
</gene>
<dbReference type="CDD" id="cd06465">
    <property type="entry name" value="p23_hB-ind1_like"/>
    <property type="match status" value="1"/>
</dbReference>
<dbReference type="EMBL" id="LYUB02000023">
    <property type="protein sequence ID" value="OVF05445.1"/>
    <property type="molecule type" value="Genomic_DNA"/>
</dbReference>
<dbReference type="GO" id="GO:0005634">
    <property type="term" value="C:nucleus"/>
    <property type="evidence" value="ECO:0007669"/>
    <property type="project" value="TreeGrafter"/>
</dbReference>
<organism evidence="4 5">
    <name type="scientific">Clavispora lusitaniae</name>
    <name type="common">Candida lusitaniae</name>
    <dbReference type="NCBI Taxonomy" id="36911"/>
    <lineage>
        <taxon>Eukaryota</taxon>
        <taxon>Fungi</taxon>
        <taxon>Dikarya</taxon>
        <taxon>Ascomycota</taxon>
        <taxon>Saccharomycotina</taxon>
        <taxon>Pichiomycetes</taxon>
        <taxon>Metschnikowiaceae</taxon>
        <taxon>Clavispora</taxon>
    </lineage>
</organism>
<evidence type="ECO:0000313" key="5">
    <source>
        <dbReference type="Proteomes" id="UP000195602"/>
    </source>
</evidence>
<dbReference type="InterPro" id="IPR008978">
    <property type="entry name" value="HSP20-like_chaperone"/>
</dbReference>
<comment type="similarity">
    <text evidence="1">Belongs to the p23/wos2 family.</text>
</comment>
<dbReference type="GO" id="GO:0051087">
    <property type="term" value="F:protein-folding chaperone binding"/>
    <property type="evidence" value="ECO:0007669"/>
    <property type="project" value="TreeGrafter"/>
</dbReference>
<evidence type="ECO:0000256" key="2">
    <source>
        <dbReference type="SAM" id="MobiDB-lite"/>
    </source>
</evidence>
<proteinExistence type="inferred from homology"/>
<comment type="caution">
    <text evidence="4">The sequence shown here is derived from an EMBL/GenBank/DDBJ whole genome shotgun (WGS) entry which is preliminary data.</text>
</comment>
<feature type="compositionally biased region" description="Acidic residues" evidence="2">
    <location>
        <begin position="183"/>
        <end position="199"/>
    </location>
</feature>
<dbReference type="SUPFAM" id="SSF49764">
    <property type="entry name" value="HSP20-like chaperones"/>
    <property type="match status" value="1"/>
</dbReference>
<dbReference type="KEGG" id="clus:A9F13_23g00605"/>
<evidence type="ECO:0000313" key="4">
    <source>
        <dbReference type="EMBL" id="OVF05445.1"/>
    </source>
</evidence>
<feature type="domain" description="CS" evidence="3">
    <location>
        <begin position="2"/>
        <end position="99"/>
    </location>
</feature>
<evidence type="ECO:0000256" key="1">
    <source>
        <dbReference type="ARBA" id="ARBA00025733"/>
    </source>
</evidence>
<dbReference type="GO" id="GO:0051131">
    <property type="term" value="P:chaperone-mediated protein complex assembly"/>
    <property type="evidence" value="ECO:0007669"/>
    <property type="project" value="TreeGrafter"/>
</dbReference>
<dbReference type="Proteomes" id="UP000195602">
    <property type="component" value="Unassembled WGS sequence"/>
</dbReference>
<feature type="region of interest" description="Disordered" evidence="2">
    <location>
        <begin position="135"/>
        <end position="199"/>
    </location>
</feature>
<feature type="compositionally biased region" description="Gly residues" evidence="2">
    <location>
        <begin position="155"/>
        <end position="164"/>
    </location>
</feature>
<dbReference type="Gene3D" id="2.60.40.790">
    <property type="match status" value="1"/>
</dbReference>
<sequence>MSVHPVVLWAQRSNESDPAKNLIYLTIEVQDPVNTKIDLTSSSLSFSAESSDGATKYSLSLDFYDEIDPENSHRHEAGNHIQFVLRKKKAQAEYWPRLLKEKLKLHYIKTDFDKWVDEDEQEEHVEEDMSNMMNFGGPGGPGGPGDIDFSKLLAQGGGAGGPGGDFDISSLASQLGQNGGSFEGEDEDSSDDEPVAESK</sequence>